<dbReference type="PROSITE" id="PS00216">
    <property type="entry name" value="SUGAR_TRANSPORT_1"/>
    <property type="match status" value="2"/>
</dbReference>
<keyword evidence="6 8" id="KW-0472">Membrane</keyword>
<keyword evidence="5 8" id="KW-1133">Transmembrane helix</keyword>
<proteinExistence type="inferred from homology"/>
<dbReference type="Gene3D" id="1.20.1250.20">
    <property type="entry name" value="MFS general substrate transporter like domains"/>
    <property type="match status" value="1"/>
</dbReference>
<feature type="transmembrane region" description="Helical" evidence="8">
    <location>
        <begin position="115"/>
        <end position="136"/>
    </location>
</feature>
<dbReference type="HOGENOM" id="CLU_001265_30_12_1"/>
<dbReference type="InterPro" id="IPR020846">
    <property type="entry name" value="MFS_dom"/>
</dbReference>
<protein>
    <recommendedName>
        <fullName evidence="9">Major facilitator superfamily (MFS) profile domain-containing protein</fullName>
    </recommendedName>
</protein>
<dbReference type="InterPro" id="IPR003663">
    <property type="entry name" value="Sugar/inositol_transpt"/>
</dbReference>
<reference evidence="10 11" key="1">
    <citation type="journal article" date="2015" name="Genome Announc.">
        <title>Draft Genome Sequence and Gene Annotation of the Entomopathogenic Fungus Verticillium hemipterigenum.</title>
        <authorList>
            <person name="Horn F."/>
            <person name="Habel A."/>
            <person name="Scharf D.H."/>
            <person name="Dworschak J."/>
            <person name="Brakhage A.A."/>
            <person name="Guthke R."/>
            <person name="Hertweck C."/>
            <person name="Linde J."/>
        </authorList>
    </citation>
    <scope>NUCLEOTIDE SEQUENCE [LARGE SCALE GENOMIC DNA]</scope>
</reference>
<keyword evidence="11" id="KW-1185">Reference proteome</keyword>
<gene>
    <name evidence="10" type="ORF">VHEMI09183</name>
</gene>
<keyword evidence="3 7" id="KW-0813">Transport</keyword>
<dbReference type="FunFam" id="1.20.1250.20:FF:000090">
    <property type="entry name" value="MFS sugar transporter, putative"/>
    <property type="match status" value="1"/>
</dbReference>
<feature type="transmembrane region" description="Helical" evidence="8">
    <location>
        <begin position="57"/>
        <end position="77"/>
    </location>
</feature>
<evidence type="ECO:0000256" key="7">
    <source>
        <dbReference type="RuleBase" id="RU003346"/>
    </source>
</evidence>
<dbReference type="PRINTS" id="PR00171">
    <property type="entry name" value="SUGRTRNSPORT"/>
</dbReference>
<keyword evidence="4 8" id="KW-0812">Transmembrane</keyword>
<dbReference type="InterPro" id="IPR005829">
    <property type="entry name" value="Sugar_transporter_CS"/>
</dbReference>
<comment type="similarity">
    <text evidence="2 7">Belongs to the major facilitator superfamily. Sugar transporter (TC 2.A.1.1) family.</text>
</comment>
<feature type="transmembrane region" description="Helical" evidence="8">
    <location>
        <begin position="181"/>
        <end position="201"/>
    </location>
</feature>
<evidence type="ECO:0000256" key="2">
    <source>
        <dbReference type="ARBA" id="ARBA00010992"/>
    </source>
</evidence>
<evidence type="ECO:0000256" key="1">
    <source>
        <dbReference type="ARBA" id="ARBA00004141"/>
    </source>
</evidence>
<dbReference type="Pfam" id="PF00083">
    <property type="entry name" value="Sugar_tr"/>
    <property type="match status" value="1"/>
</dbReference>
<evidence type="ECO:0000313" key="10">
    <source>
        <dbReference type="EMBL" id="CEJ93605.1"/>
    </source>
</evidence>
<dbReference type="InterPro" id="IPR050360">
    <property type="entry name" value="MFS_Sugar_Transporters"/>
</dbReference>
<dbReference type="InterPro" id="IPR036259">
    <property type="entry name" value="MFS_trans_sf"/>
</dbReference>
<dbReference type="OrthoDB" id="6612291at2759"/>
<feature type="transmembrane region" description="Helical" evidence="8">
    <location>
        <begin position="12"/>
        <end position="37"/>
    </location>
</feature>
<feature type="transmembrane region" description="Helical" evidence="8">
    <location>
        <begin position="89"/>
        <end position="109"/>
    </location>
</feature>
<evidence type="ECO:0000256" key="4">
    <source>
        <dbReference type="ARBA" id="ARBA00022692"/>
    </source>
</evidence>
<dbReference type="NCBIfam" id="TIGR00879">
    <property type="entry name" value="SP"/>
    <property type="match status" value="1"/>
</dbReference>
<feature type="transmembrane region" description="Helical" evidence="8">
    <location>
        <begin position="148"/>
        <end position="166"/>
    </location>
</feature>
<feature type="transmembrane region" description="Helical" evidence="8">
    <location>
        <begin position="436"/>
        <end position="455"/>
    </location>
</feature>
<dbReference type="PROSITE" id="PS50850">
    <property type="entry name" value="MFS"/>
    <property type="match status" value="1"/>
</dbReference>
<dbReference type="PANTHER" id="PTHR48022:SF25">
    <property type="entry name" value="QUINATE TRANSPORTER, PUTATIVE (AFU_ORTHOLOGUE AFUA_5G12950)-RELATED"/>
    <property type="match status" value="1"/>
</dbReference>
<dbReference type="SUPFAM" id="SSF103473">
    <property type="entry name" value="MFS general substrate transporter"/>
    <property type="match status" value="1"/>
</dbReference>
<feature type="transmembrane region" description="Helical" evidence="8">
    <location>
        <begin position="405"/>
        <end position="424"/>
    </location>
</feature>
<evidence type="ECO:0000256" key="8">
    <source>
        <dbReference type="SAM" id="Phobius"/>
    </source>
</evidence>
<accession>A0A0A1TPK2</accession>
<evidence type="ECO:0000256" key="6">
    <source>
        <dbReference type="ARBA" id="ARBA00023136"/>
    </source>
</evidence>
<dbReference type="AlphaFoldDB" id="A0A0A1TPK2"/>
<dbReference type="EMBL" id="CDHN01000005">
    <property type="protein sequence ID" value="CEJ93605.1"/>
    <property type="molecule type" value="Genomic_DNA"/>
</dbReference>
<sequence length="504" mass="55988">MEIVTIARLKEFRVYYFCFVLCLAGFCFGYDSGIVGGVLTLDSFNRDFKIQDHQRTVVGSLIVGLQQAGAIVSSIASAPLSERIGRRKAIIVSCIVFNIGVLLEVLPVHSLQLFYVGRVIAGLGLGSCFSVAPMYLAEMAPKEIRGRLGSCLQWMFTWGMLVSYLVDLAVAKLMGPITMQWQIPLGLQMVPAGLLGLGLWTQRESVRWLLKKGRRDEAWQSLKWIRADDASVKLEFDEMQLRIQKEMEASQAFRKRELLEPANRHRLLIAFLTCLCQQSTGAPALAYFGPQFFTILVGHGQQALTITAFFGVIKIVACGVFVIFLSERLGRRQVFILGGLGMAACMILTGVLLKTFPPSAEGGASSASIATVALIFINIAFYNSSWGPFAYLYIAEIFPVRIREIGVAVGIASMWTFTCAYSFATPYMMEYMGWGTFIYYGVADVCMALFAFFVMKETHGVALEEMDELFQRRTTGHYADDMGRIDIREAADAKQGMEETKIGH</sequence>
<comment type="subcellular location">
    <subcellularLocation>
        <location evidence="1">Membrane</location>
        <topology evidence="1">Multi-pass membrane protein</topology>
    </subcellularLocation>
</comment>
<feature type="transmembrane region" description="Helical" evidence="8">
    <location>
        <begin position="334"/>
        <end position="356"/>
    </location>
</feature>
<feature type="transmembrane region" description="Helical" evidence="8">
    <location>
        <begin position="267"/>
        <end position="288"/>
    </location>
</feature>
<evidence type="ECO:0000259" key="9">
    <source>
        <dbReference type="PROSITE" id="PS50850"/>
    </source>
</evidence>
<dbReference type="STRING" id="1531966.A0A0A1TPK2"/>
<dbReference type="PROSITE" id="PS00217">
    <property type="entry name" value="SUGAR_TRANSPORT_2"/>
    <property type="match status" value="1"/>
</dbReference>
<organism evidence="10 11">
    <name type="scientific">[Torrubiella] hemipterigena</name>
    <dbReference type="NCBI Taxonomy" id="1531966"/>
    <lineage>
        <taxon>Eukaryota</taxon>
        <taxon>Fungi</taxon>
        <taxon>Dikarya</taxon>
        <taxon>Ascomycota</taxon>
        <taxon>Pezizomycotina</taxon>
        <taxon>Sordariomycetes</taxon>
        <taxon>Hypocreomycetidae</taxon>
        <taxon>Hypocreales</taxon>
        <taxon>Clavicipitaceae</taxon>
        <taxon>Clavicipitaceae incertae sedis</taxon>
        <taxon>'Torrubiella' clade</taxon>
    </lineage>
</organism>
<dbReference type="Proteomes" id="UP000039046">
    <property type="component" value="Unassembled WGS sequence"/>
</dbReference>
<feature type="transmembrane region" description="Helical" evidence="8">
    <location>
        <begin position="368"/>
        <end position="393"/>
    </location>
</feature>
<dbReference type="InterPro" id="IPR005828">
    <property type="entry name" value="MFS_sugar_transport-like"/>
</dbReference>
<dbReference type="GO" id="GO:0005351">
    <property type="term" value="F:carbohydrate:proton symporter activity"/>
    <property type="evidence" value="ECO:0007669"/>
    <property type="project" value="TreeGrafter"/>
</dbReference>
<evidence type="ECO:0000313" key="11">
    <source>
        <dbReference type="Proteomes" id="UP000039046"/>
    </source>
</evidence>
<dbReference type="PANTHER" id="PTHR48022">
    <property type="entry name" value="PLASTIDIC GLUCOSE TRANSPORTER 4"/>
    <property type="match status" value="1"/>
</dbReference>
<dbReference type="GO" id="GO:0016020">
    <property type="term" value="C:membrane"/>
    <property type="evidence" value="ECO:0007669"/>
    <property type="project" value="UniProtKB-SubCell"/>
</dbReference>
<evidence type="ECO:0000256" key="3">
    <source>
        <dbReference type="ARBA" id="ARBA00022448"/>
    </source>
</evidence>
<feature type="transmembrane region" description="Helical" evidence="8">
    <location>
        <begin position="303"/>
        <end position="325"/>
    </location>
</feature>
<feature type="domain" description="Major facilitator superfamily (MFS) profile" evidence="9">
    <location>
        <begin position="17"/>
        <end position="459"/>
    </location>
</feature>
<name>A0A0A1TPK2_9HYPO</name>
<evidence type="ECO:0000256" key="5">
    <source>
        <dbReference type="ARBA" id="ARBA00022989"/>
    </source>
</evidence>